<dbReference type="InterPro" id="IPR036465">
    <property type="entry name" value="vWFA_dom_sf"/>
</dbReference>
<protein>
    <submittedName>
        <fullName evidence="2">ATPase</fullName>
    </submittedName>
</protein>
<evidence type="ECO:0000259" key="1">
    <source>
        <dbReference type="Pfam" id="PF01882"/>
    </source>
</evidence>
<dbReference type="OrthoDB" id="9812729at2"/>
<organism evidence="2 3">
    <name type="scientific">Methylomonas lenta</name>
    <dbReference type="NCBI Taxonomy" id="980561"/>
    <lineage>
        <taxon>Bacteria</taxon>
        <taxon>Pseudomonadati</taxon>
        <taxon>Pseudomonadota</taxon>
        <taxon>Gammaproteobacteria</taxon>
        <taxon>Methylococcales</taxon>
        <taxon>Methylococcaceae</taxon>
        <taxon>Methylomonas</taxon>
    </lineage>
</organism>
<name>A0A177NI45_9GAMM</name>
<dbReference type="EMBL" id="LUUI01000089">
    <property type="protein sequence ID" value="OAI17254.1"/>
    <property type="molecule type" value="Genomic_DNA"/>
</dbReference>
<dbReference type="Proteomes" id="UP000078476">
    <property type="component" value="Unassembled WGS sequence"/>
</dbReference>
<dbReference type="SUPFAM" id="SSF53300">
    <property type="entry name" value="vWA-like"/>
    <property type="match status" value="1"/>
</dbReference>
<accession>A0A177NI45</accession>
<dbReference type="AlphaFoldDB" id="A0A177NI45"/>
<dbReference type="RefSeq" id="WP_066980059.1">
    <property type="nucleotide sequence ID" value="NZ_LUUI01000089.1"/>
</dbReference>
<dbReference type="InterPro" id="IPR002881">
    <property type="entry name" value="DUF58"/>
</dbReference>
<dbReference type="Pfam" id="PF01882">
    <property type="entry name" value="DUF58"/>
    <property type="match status" value="1"/>
</dbReference>
<reference evidence="2 3" key="1">
    <citation type="submission" date="2016-03" db="EMBL/GenBank/DDBJ databases">
        <authorList>
            <person name="Ploux O."/>
        </authorList>
    </citation>
    <scope>NUCLEOTIDE SEQUENCE [LARGE SCALE GENOMIC DNA]</scope>
    <source>
        <strain evidence="2 3">R-45370</strain>
    </source>
</reference>
<feature type="domain" description="DUF58" evidence="1">
    <location>
        <begin position="57"/>
        <end position="266"/>
    </location>
</feature>
<dbReference type="STRING" id="980561.A1359_06175"/>
<gene>
    <name evidence="2" type="ORF">A1359_06175</name>
</gene>
<comment type="caution">
    <text evidence="2">The sequence shown here is derived from an EMBL/GenBank/DDBJ whole genome shotgun (WGS) entry which is preliminary data.</text>
</comment>
<dbReference type="PANTHER" id="PTHR33608">
    <property type="entry name" value="BLL2464 PROTEIN"/>
    <property type="match status" value="1"/>
</dbReference>
<proteinExistence type="predicted"/>
<dbReference type="PANTHER" id="PTHR33608:SF12">
    <property type="entry name" value="DUF58 DOMAIN-CONTAINING PROTEIN"/>
    <property type="match status" value="1"/>
</dbReference>
<keyword evidence="3" id="KW-1185">Reference proteome</keyword>
<evidence type="ECO:0000313" key="3">
    <source>
        <dbReference type="Proteomes" id="UP000078476"/>
    </source>
</evidence>
<sequence length="302" mass="34210">MSSSNAPTNERISVSLKTLVDLAKPAAALSLRSGKIRASQSGNYLSHFKGRGMAFAETRLYQPGDDVRRMDWRVTARTDKPHSKIFCEERERPLFISVDYRPSMTFATRGVFKSVQAAKLAALLAWAAQQQGDRIGGQIFSAAGCMELKPRTGKGALLRFLNALVQPSYTNNRDNTLEFALSRLQHHAHPGSRVYIISDFRGLNSAAENHLTLLARHCEVILLQIYDPLECELPNKGRYRFTDKIRDIIIDSSDHKVLQDYRQRFQQRQDHLKQLSQKLRLTLIACGTHQSAFEVLNAFRSH</sequence>
<evidence type="ECO:0000313" key="2">
    <source>
        <dbReference type="EMBL" id="OAI17254.1"/>
    </source>
</evidence>